<evidence type="ECO:0000256" key="1">
    <source>
        <dbReference type="SAM" id="Coils"/>
    </source>
</evidence>
<reference evidence="2 3" key="1">
    <citation type="submission" date="2020-10" db="EMBL/GenBank/DDBJ databases">
        <title>Campylobacter and Helicobacter PacBio genomes.</title>
        <authorList>
            <person name="Lane C."/>
        </authorList>
    </citation>
    <scope>NUCLEOTIDE SEQUENCE [LARGE SCALE GENOMIC DNA]</scope>
    <source>
        <strain evidence="2 3">2010D-8469</strain>
    </source>
</reference>
<organism evidence="2 3">
    <name type="scientific">Campylobacter cuniculorum</name>
    <dbReference type="NCBI Taxonomy" id="374106"/>
    <lineage>
        <taxon>Bacteria</taxon>
        <taxon>Pseudomonadati</taxon>
        <taxon>Campylobacterota</taxon>
        <taxon>Epsilonproteobacteria</taxon>
        <taxon>Campylobacterales</taxon>
        <taxon>Campylobacteraceae</taxon>
        <taxon>Campylobacter</taxon>
    </lineage>
</organism>
<dbReference type="RefSeq" id="WP_027306331.1">
    <property type="nucleotide sequence ID" value="NZ_CP063091.1"/>
</dbReference>
<dbReference type="Gene3D" id="1.25.40.10">
    <property type="entry name" value="Tetratricopeptide repeat domain"/>
    <property type="match status" value="1"/>
</dbReference>
<protein>
    <submittedName>
        <fullName evidence="2">ATP-dependent nuclease subunit B</fullName>
    </submittedName>
</protein>
<dbReference type="Proteomes" id="UP000594874">
    <property type="component" value="Chromosome"/>
</dbReference>
<sequence>MYRNLLFIVVFIFLNACANKQNIVVVYKDYTEQKSKEFDSRVMKAFTYSHFNQYKEARDEFLALFKDYNVTNFLENAYLLTLVNQLDKADELNELARAYLNQSDSLKRLSILYDLQNLNLKRAEKYVKELLAKKNNDPRDFEIYGDILVAKNDLRNAIKYYELAYKHFQSEDLLLKIVGIYANLNQVKNIKILLENFKKSNGCTLKTCILLAQIYSNEKNIKALKELYLNLYQLSHNKDFILAIIELLISQNHKQEALEFALKYDVKDNVKIFLYENLKQFDEAKKLSLKIYERDGNKEYLLRTAILEFEEANFKKQITAEKIAQIVKKFEEGIDEDADALYLNYYGYLLIDYDLDIKKGMKFVELALEKEPNNFYYIDSLAWGYYKLGKCKEAWELLQKTFDDKEFVESEESKKHIKAIRGCLKDDFR</sequence>
<dbReference type="EMBL" id="CP063091">
    <property type="protein sequence ID" value="QOR03706.1"/>
    <property type="molecule type" value="Genomic_DNA"/>
</dbReference>
<keyword evidence="3" id="KW-1185">Reference proteome</keyword>
<proteinExistence type="predicted"/>
<dbReference type="InterPro" id="IPR011990">
    <property type="entry name" value="TPR-like_helical_dom_sf"/>
</dbReference>
<gene>
    <name evidence="2" type="ORF">A0071_05795</name>
</gene>
<evidence type="ECO:0000313" key="3">
    <source>
        <dbReference type="Proteomes" id="UP000594874"/>
    </source>
</evidence>
<evidence type="ECO:0000313" key="2">
    <source>
        <dbReference type="EMBL" id="QOR03706.1"/>
    </source>
</evidence>
<name>A0ABX6TVI2_9BACT</name>
<accession>A0ABX6TVI2</accession>
<keyword evidence="1" id="KW-0175">Coiled coil</keyword>
<dbReference type="SUPFAM" id="SSF48452">
    <property type="entry name" value="TPR-like"/>
    <property type="match status" value="1"/>
</dbReference>
<feature type="coiled-coil region" evidence="1">
    <location>
        <begin position="82"/>
        <end position="109"/>
    </location>
</feature>